<keyword evidence="3" id="KW-1185">Reference proteome</keyword>
<dbReference type="AlphaFoldDB" id="A0A212RUK8"/>
<protein>
    <submittedName>
        <fullName evidence="2">Pimeloyl-ACP methyl ester carboxylesterase</fullName>
    </submittedName>
</protein>
<evidence type="ECO:0000259" key="1">
    <source>
        <dbReference type="Pfam" id="PF00561"/>
    </source>
</evidence>
<sequence>MPHVRVDDLQLFYVEQGRGEAVVFIPGLGGDHHLWHRQLPAFAQHFRTIALDPRGAGQSDKLDLPYTIEEMADDVAGLLEALGIERAHVVGASMGGFIAQMFALRHPHRLGRLILCCTSFGGPNVVPMPPESLTVFTQRTGDPATDLRRLWAVSVTERFLREHPEVLEEYVAWRVAHPQPLYAYQRQLAAALAFNVESRVHEIQAPVLIAHGMEDRVVPVENARRLHARIPGSRLVLFPEAGHLFFIERAEEFNRVAIAFLKGEEPSG</sequence>
<evidence type="ECO:0000313" key="2">
    <source>
        <dbReference type="EMBL" id="SNB76420.1"/>
    </source>
</evidence>
<dbReference type="InParanoid" id="A0A212RUK8"/>
<dbReference type="PRINTS" id="PR00111">
    <property type="entry name" value="ABHYDROLASE"/>
</dbReference>
<dbReference type="PANTHER" id="PTHR43433:SF5">
    <property type="entry name" value="AB HYDROLASE-1 DOMAIN-CONTAINING PROTEIN"/>
    <property type="match status" value="1"/>
</dbReference>
<name>A0A212RUK8_9CHLR</name>
<dbReference type="PANTHER" id="PTHR43433">
    <property type="entry name" value="HYDROLASE, ALPHA/BETA FOLD FAMILY PROTEIN"/>
    <property type="match status" value="1"/>
</dbReference>
<feature type="domain" description="AB hydrolase-1" evidence="1">
    <location>
        <begin position="21"/>
        <end position="249"/>
    </location>
</feature>
<accession>A0A212RUK8</accession>
<dbReference type="OrthoDB" id="9775557at2"/>
<dbReference type="FunCoup" id="A0A212RUK8">
    <property type="interactions" value="3"/>
</dbReference>
<dbReference type="Gene3D" id="3.40.50.1820">
    <property type="entry name" value="alpha/beta hydrolase"/>
    <property type="match status" value="1"/>
</dbReference>
<dbReference type="InterPro" id="IPR000073">
    <property type="entry name" value="AB_hydrolase_1"/>
</dbReference>
<dbReference type="EMBL" id="FYEK01000078">
    <property type="protein sequence ID" value="SNB76420.1"/>
    <property type="molecule type" value="Genomic_DNA"/>
</dbReference>
<dbReference type="Pfam" id="PF00561">
    <property type="entry name" value="Abhydrolase_1"/>
    <property type="match status" value="1"/>
</dbReference>
<gene>
    <name evidence="2" type="ORF">SAMN02746019_00028670</name>
</gene>
<dbReference type="InterPro" id="IPR029058">
    <property type="entry name" value="AB_hydrolase_fold"/>
</dbReference>
<organism evidence="2 3">
    <name type="scientific">Thermoflexus hugenholtzii JAD2</name>
    <dbReference type="NCBI Taxonomy" id="877466"/>
    <lineage>
        <taxon>Bacteria</taxon>
        <taxon>Bacillati</taxon>
        <taxon>Chloroflexota</taxon>
        <taxon>Thermoflexia</taxon>
        <taxon>Thermoflexales</taxon>
        <taxon>Thermoflexaceae</taxon>
        <taxon>Thermoflexus</taxon>
    </lineage>
</organism>
<dbReference type="RefSeq" id="WP_159461797.1">
    <property type="nucleotide sequence ID" value="NZ_FYEK01000078.1"/>
</dbReference>
<dbReference type="Proteomes" id="UP000197025">
    <property type="component" value="Unassembled WGS sequence"/>
</dbReference>
<dbReference type="InterPro" id="IPR050471">
    <property type="entry name" value="AB_hydrolase"/>
</dbReference>
<evidence type="ECO:0000313" key="3">
    <source>
        <dbReference type="Proteomes" id="UP000197025"/>
    </source>
</evidence>
<reference evidence="3" key="1">
    <citation type="submission" date="2017-06" db="EMBL/GenBank/DDBJ databases">
        <authorList>
            <person name="Varghese N."/>
            <person name="Submissions S."/>
        </authorList>
    </citation>
    <scope>NUCLEOTIDE SEQUENCE [LARGE SCALE GENOMIC DNA]</scope>
    <source>
        <strain evidence="3">JAD2</strain>
    </source>
</reference>
<dbReference type="SUPFAM" id="SSF53474">
    <property type="entry name" value="alpha/beta-Hydrolases"/>
    <property type="match status" value="1"/>
</dbReference>
<proteinExistence type="predicted"/>